<evidence type="ECO:0000256" key="2">
    <source>
        <dbReference type="ARBA" id="ARBA00004123"/>
    </source>
</evidence>
<feature type="region of interest" description="Disordered" evidence="8">
    <location>
        <begin position="228"/>
        <end position="309"/>
    </location>
</feature>
<comment type="subcellular location">
    <subcellularLocation>
        <location evidence="3">Cytoplasm</location>
    </subcellularLocation>
    <subcellularLocation>
        <location evidence="2">Nucleus</location>
    </subcellularLocation>
</comment>
<evidence type="ECO:0000256" key="3">
    <source>
        <dbReference type="ARBA" id="ARBA00004496"/>
    </source>
</evidence>
<dbReference type="EMBL" id="VXIT01000001">
    <property type="protein sequence ID" value="KAA6415391.1"/>
    <property type="molecule type" value="Genomic_DNA"/>
</dbReference>
<evidence type="ECO:0000256" key="7">
    <source>
        <dbReference type="ARBA" id="ARBA00023242"/>
    </source>
</evidence>
<dbReference type="GO" id="GO:0005634">
    <property type="term" value="C:nucleus"/>
    <property type="evidence" value="ECO:0007669"/>
    <property type="project" value="UniProtKB-SubCell"/>
</dbReference>
<feature type="compositionally biased region" description="Basic residues" evidence="8">
    <location>
        <begin position="245"/>
        <end position="254"/>
    </location>
</feature>
<sequence length="613" mass="67425">MPAKGPAPAAAPRAGLTKVTLGYGHLLKTLPSPTLPNTVNGKSDAKRKPSPAIDAPPESSSDDASLVDDEELVDITSPPEAKRRQSPTIRAPRNGNGDTPTSPDTASGAISSYMEPSRIPHTTFASLKRKSARGYESEAHPKTTEEDIKLGIKDNIDDPFSVFQSSPRSKRFQSTYAKTSNINGSIAAQREKKPIKKSTAVVKEGAGGFKKADRGVLDSLIDKHDQANADGAFKDPNSLYNIGKHTTKNSRRTSRNSQSTLQDTPTFKIPKILPSPQRESPRKRSGFIAPPSIPGERRSPRKIRSSNAFKNPLDTELTGFLSSNVLGGFLEKDAFKTLQDLQLPPSSVTASSLQSTSNEAASSVSSLSSPPESPILDASIEHQAFSTFNIPEYHNHSEAKCPVCRKTVDRDFLESFNNGSRLNVRQQGQFCRAHQKRAAVAEWEERGYPKIDWDRFGKRLKKYHHVINDILTGLRQSFYRNALDDLVKSGRNRTLAQKMMSGESIEALSPGYYGTRGARAMEDNIIENFSPTLRRLAASDKLISSGGVSDYVQAVLVPELAVMLVKEDMGIDDDERAREILRESVEIGDLLNEEEDEVVHLPDRDEDEEDEDM</sequence>
<dbReference type="GO" id="GO:0005737">
    <property type="term" value="C:cytoplasm"/>
    <property type="evidence" value="ECO:0007669"/>
    <property type="project" value="UniProtKB-SubCell"/>
</dbReference>
<gene>
    <name evidence="10" type="ORF">FRX48_00106</name>
</gene>
<dbReference type="InterPro" id="IPR039024">
    <property type="entry name" value="RTC4"/>
</dbReference>
<proteinExistence type="inferred from homology"/>
<comment type="caution">
    <text evidence="10">The sequence shown here is derived from an EMBL/GenBank/DDBJ whole genome shotgun (WGS) entry which is preliminary data.</text>
</comment>
<protein>
    <recommendedName>
        <fullName evidence="5">Restriction of telomere capping protein 4</fullName>
    </recommendedName>
</protein>
<evidence type="ECO:0000256" key="8">
    <source>
        <dbReference type="SAM" id="MobiDB-lite"/>
    </source>
</evidence>
<evidence type="ECO:0000256" key="6">
    <source>
        <dbReference type="ARBA" id="ARBA00022490"/>
    </source>
</evidence>
<feature type="domain" description="Restriction of telomere capping protein 4 C-terminal" evidence="9">
    <location>
        <begin position="470"/>
        <end position="594"/>
    </location>
</feature>
<dbReference type="PANTHER" id="PTHR41391">
    <property type="entry name" value="RESTRICTION OF TELOMERE CAPPING PROTEIN 4"/>
    <property type="match status" value="1"/>
</dbReference>
<feature type="compositionally biased region" description="Basic and acidic residues" evidence="8">
    <location>
        <begin position="133"/>
        <end position="148"/>
    </location>
</feature>
<feature type="compositionally biased region" description="Polar residues" evidence="8">
    <location>
        <begin position="96"/>
        <end position="110"/>
    </location>
</feature>
<dbReference type="Pfam" id="PF14474">
    <property type="entry name" value="RTC4"/>
    <property type="match status" value="1"/>
</dbReference>
<feature type="compositionally biased region" description="Polar residues" evidence="8">
    <location>
        <begin position="31"/>
        <end position="41"/>
    </location>
</feature>
<comment type="similarity">
    <text evidence="4">Belongs to the RTC4 family.</text>
</comment>
<organism evidence="10 11">
    <name type="scientific">Lasallia pustulata</name>
    <dbReference type="NCBI Taxonomy" id="136370"/>
    <lineage>
        <taxon>Eukaryota</taxon>
        <taxon>Fungi</taxon>
        <taxon>Dikarya</taxon>
        <taxon>Ascomycota</taxon>
        <taxon>Pezizomycotina</taxon>
        <taxon>Lecanoromycetes</taxon>
        <taxon>OSLEUM clade</taxon>
        <taxon>Umbilicariomycetidae</taxon>
        <taxon>Umbilicariales</taxon>
        <taxon>Umbilicariaceae</taxon>
        <taxon>Lasallia</taxon>
    </lineage>
</organism>
<evidence type="ECO:0000256" key="1">
    <source>
        <dbReference type="ARBA" id="ARBA00002738"/>
    </source>
</evidence>
<dbReference type="OrthoDB" id="128308at2759"/>
<evidence type="ECO:0000256" key="4">
    <source>
        <dbReference type="ARBA" id="ARBA00009461"/>
    </source>
</evidence>
<keyword evidence="7" id="KW-0539">Nucleus</keyword>
<comment type="function">
    <text evidence="1">May be involved in a process influencing telomere capping.</text>
</comment>
<dbReference type="PANTHER" id="PTHR41391:SF1">
    <property type="entry name" value="RESTRICTION OF TELOMERE CAPPING PROTEIN 4"/>
    <property type="match status" value="1"/>
</dbReference>
<name>A0A5M8Q311_9LECA</name>
<dbReference type="SMART" id="SM01312">
    <property type="entry name" value="RTC4"/>
    <property type="match status" value="1"/>
</dbReference>
<feature type="region of interest" description="Disordered" evidence="8">
    <location>
        <begin position="27"/>
        <end position="148"/>
    </location>
</feature>
<evidence type="ECO:0000256" key="5">
    <source>
        <dbReference type="ARBA" id="ARBA00015162"/>
    </source>
</evidence>
<dbReference type="InterPro" id="IPR028094">
    <property type="entry name" value="RTC4_C"/>
</dbReference>
<evidence type="ECO:0000313" key="11">
    <source>
        <dbReference type="Proteomes" id="UP000324767"/>
    </source>
</evidence>
<feature type="compositionally biased region" description="Acidic residues" evidence="8">
    <location>
        <begin position="604"/>
        <end position="613"/>
    </location>
</feature>
<evidence type="ECO:0000313" key="10">
    <source>
        <dbReference type="EMBL" id="KAA6415391.1"/>
    </source>
</evidence>
<keyword evidence="6" id="KW-0963">Cytoplasm</keyword>
<feature type="region of interest" description="Disordered" evidence="8">
    <location>
        <begin position="592"/>
        <end position="613"/>
    </location>
</feature>
<dbReference type="Proteomes" id="UP000324767">
    <property type="component" value="Unassembled WGS sequence"/>
</dbReference>
<accession>A0A5M8Q311</accession>
<evidence type="ECO:0000259" key="9">
    <source>
        <dbReference type="SMART" id="SM01312"/>
    </source>
</evidence>
<dbReference type="AlphaFoldDB" id="A0A5M8Q311"/>
<reference evidence="10 11" key="1">
    <citation type="submission" date="2019-09" db="EMBL/GenBank/DDBJ databases">
        <title>The hologenome of the rock-dwelling lichen Lasallia pustulata.</title>
        <authorList>
            <person name="Greshake Tzovaras B."/>
            <person name="Segers F."/>
            <person name="Bicker A."/>
            <person name="Dal Grande F."/>
            <person name="Otte J."/>
            <person name="Hankeln T."/>
            <person name="Schmitt I."/>
            <person name="Ebersberger I."/>
        </authorList>
    </citation>
    <scope>NUCLEOTIDE SEQUENCE [LARGE SCALE GENOMIC DNA]</scope>
    <source>
        <strain evidence="10">A1-1</strain>
    </source>
</reference>
<feature type="compositionally biased region" description="Low complexity" evidence="8">
    <location>
        <begin position="50"/>
        <end position="64"/>
    </location>
</feature>